<dbReference type="InterPro" id="IPR011545">
    <property type="entry name" value="DEAD/DEAH_box_helicase_dom"/>
</dbReference>
<dbReference type="AlphaFoldDB" id="A0A1Y3PKT1"/>
<evidence type="ECO:0000313" key="12">
    <source>
        <dbReference type="Proteomes" id="UP000196475"/>
    </source>
</evidence>
<dbReference type="NCBIfam" id="TIGR01587">
    <property type="entry name" value="cas3_core"/>
    <property type="match status" value="1"/>
</dbReference>
<dbReference type="InterPro" id="IPR006483">
    <property type="entry name" value="CRISPR-assoc_Cas3_HD"/>
</dbReference>
<dbReference type="Pfam" id="PF18395">
    <property type="entry name" value="Cas3_C"/>
    <property type="match status" value="1"/>
</dbReference>
<dbReference type="Pfam" id="PF00270">
    <property type="entry name" value="DEAD"/>
    <property type="match status" value="1"/>
</dbReference>
<dbReference type="GO" id="GO:0005524">
    <property type="term" value="F:ATP binding"/>
    <property type="evidence" value="ECO:0007669"/>
    <property type="project" value="UniProtKB-KW"/>
</dbReference>
<protein>
    <recommendedName>
        <fullName evidence="10">HD Cas3-type domain-containing protein</fullName>
    </recommendedName>
</protein>
<reference evidence="12" key="1">
    <citation type="submission" date="2016-06" db="EMBL/GenBank/DDBJ databases">
        <authorList>
            <person name="Nascimento L."/>
            <person name="Pereira R.V."/>
            <person name="Martins L.F."/>
            <person name="Quaggio R.B."/>
            <person name="Silva A.M."/>
            <person name="Setubal J.C."/>
        </authorList>
    </citation>
    <scope>NUCLEOTIDE SEQUENCE [LARGE SCALE GENOMIC DNA]</scope>
</reference>
<evidence type="ECO:0000259" key="10">
    <source>
        <dbReference type="PROSITE" id="PS51643"/>
    </source>
</evidence>
<comment type="caution">
    <text evidence="11">The sequence shown here is derived from an EMBL/GenBank/DDBJ whole genome shotgun (WGS) entry which is preliminary data.</text>
</comment>
<evidence type="ECO:0000256" key="5">
    <source>
        <dbReference type="ARBA" id="ARBA00022741"/>
    </source>
</evidence>
<dbReference type="InterPro" id="IPR027417">
    <property type="entry name" value="P-loop_NTPase"/>
</dbReference>
<evidence type="ECO:0000256" key="3">
    <source>
        <dbReference type="ARBA" id="ARBA00022722"/>
    </source>
</evidence>
<dbReference type="GO" id="GO:0003724">
    <property type="term" value="F:RNA helicase activity"/>
    <property type="evidence" value="ECO:0007669"/>
    <property type="project" value="TreeGrafter"/>
</dbReference>
<dbReference type="InterPro" id="IPR038257">
    <property type="entry name" value="CRISPR-assoc_Cas3_HD_sf"/>
</dbReference>
<dbReference type="Gene3D" id="3.40.50.300">
    <property type="entry name" value="P-loop containing nucleotide triphosphate hydrolases"/>
    <property type="match status" value="2"/>
</dbReference>
<keyword evidence="7" id="KW-0347">Helicase</keyword>
<evidence type="ECO:0000256" key="7">
    <source>
        <dbReference type="ARBA" id="ARBA00022806"/>
    </source>
</evidence>
<dbReference type="InterPro" id="IPR054712">
    <property type="entry name" value="Cas3-like_dom"/>
</dbReference>
<dbReference type="EMBL" id="LZRT01000116">
    <property type="protein sequence ID" value="OUM84909.1"/>
    <property type="molecule type" value="Genomic_DNA"/>
</dbReference>
<dbReference type="InterPro" id="IPR050547">
    <property type="entry name" value="DEAD_box_RNA_helicases"/>
</dbReference>
<keyword evidence="6" id="KW-0378">Hydrolase</keyword>
<evidence type="ECO:0000313" key="11">
    <source>
        <dbReference type="EMBL" id="OUM84909.1"/>
    </source>
</evidence>
<dbReference type="GO" id="GO:0046872">
    <property type="term" value="F:metal ion binding"/>
    <property type="evidence" value="ECO:0007669"/>
    <property type="project" value="UniProtKB-KW"/>
</dbReference>
<dbReference type="SMART" id="SM00490">
    <property type="entry name" value="HELICc"/>
    <property type="match status" value="1"/>
</dbReference>
<dbReference type="GO" id="GO:0051607">
    <property type="term" value="P:defense response to virus"/>
    <property type="evidence" value="ECO:0007669"/>
    <property type="project" value="UniProtKB-KW"/>
</dbReference>
<evidence type="ECO:0000256" key="2">
    <source>
        <dbReference type="ARBA" id="ARBA00009046"/>
    </source>
</evidence>
<keyword evidence="8" id="KW-0067">ATP-binding</keyword>
<dbReference type="SMART" id="SM00487">
    <property type="entry name" value="DEXDc"/>
    <property type="match status" value="1"/>
</dbReference>
<gene>
    <name evidence="11" type="ORF">BAA01_07955</name>
</gene>
<evidence type="ECO:0000256" key="6">
    <source>
        <dbReference type="ARBA" id="ARBA00022801"/>
    </source>
</evidence>
<accession>A0A1Y3PKT1</accession>
<comment type="similarity">
    <text evidence="2">In the central section; belongs to the CRISPR-associated helicase Cas3 family.</text>
</comment>
<dbReference type="GO" id="GO:0016787">
    <property type="term" value="F:hydrolase activity"/>
    <property type="evidence" value="ECO:0007669"/>
    <property type="project" value="UniProtKB-KW"/>
</dbReference>
<dbReference type="Pfam" id="PF18019">
    <property type="entry name" value="Cas3_HD"/>
    <property type="match status" value="1"/>
</dbReference>
<dbReference type="Pfam" id="PF22590">
    <property type="entry name" value="Cas3-like_C_2"/>
    <property type="match status" value="1"/>
</dbReference>
<feature type="domain" description="HD Cas3-type" evidence="10">
    <location>
        <begin position="13"/>
        <end position="218"/>
    </location>
</feature>
<evidence type="ECO:0000256" key="1">
    <source>
        <dbReference type="ARBA" id="ARBA00006847"/>
    </source>
</evidence>
<sequence>MARSLWAKKSRSGDLLWLPLPTHLADAVEIARLLWRIWLPEGVKLQIASGIHLGDVEEAERLFIFLTAAHDLGKATPAFATQQSGNRELDMRIHEQIMDTGLPIKPEENYMFRNKTPHALASQVILTEMGCPESVAVVLGAHHGKPPELQMLQNNLSVFKANYGHDFQTGRSEWKIVQKELIQFALHQAGYENLGNLPEINITAQVLLSGLLIVADWIASDSRLFPYIHLDDRTDLDSRQRAKQAWSELDFVPFWMTTNEWMQEDLYQLRFGFGAVNPIQKFTRDALEHVRSPGIMVIEAPMGSGKTEAALVAAEIMADLTKRRGVFFALPTQATSDGIFPRLVQWLTRLGIEQASTRLMHGKAQFNDTFRNLAFGKGINVDEETEVFVHEWFNGRKRSILDDFVIGTIDQLLMAALKQKHVMLRHLGLANKVVIIDECHAFDAYMNCYLERALNWLGSYGVPVIVLSATLPFEKRKMVVEAYCNKRFGPSGSRKWFDPLGKNRLQSNQDRHNNHEWIKNRAYPLITYTDGTEVRQVIVPSHERKKHIEIDWLDERNIEDKLAELLQNGGCAGVIVNSVSKAQKLARQLKDKFGRETVQLFHSRFITKDRMSKEKALLLELGKPGNGGTRPDFRIVVGTQVLEQSLDIDFDVLITEICPMDLLLQRLGRLHRHERDRPLLLNSPRCYVTGIQGNGFDKASEAIYGKYLLMRTRARLPNAVIVPDDIPHLVQDVYDDSIHLIPEDEAYLEAKRVHELMLGDKRAKAKSYRVNEPRVMDTMIGWLDIDISDKKGEAAVRDANDSFEVLLIQRDASGTFRFLPWIESGRNLDRFHEPPEKLARELAKCSVQLPVAVTGRHDNLESVIRQLEEENRQWLADWQQSPWLRGELFLILDESLSVKLGKYRLTYHKDFGLEYFVEEG</sequence>
<dbReference type="Proteomes" id="UP000196475">
    <property type="component" value="Unassembled WGS sequence"/>
</dbReference>
<evidence type="ECO:0000256" key="4">
    <source>
        <dbReference type="ARBA" id="ARBA00022723"/>
    </source>
</evidence>
<name>A0A1Y3PKT1_9BACI</name>
<organism evidence="11 12">
    <name type="scientific">Bacillus thermozeamaize</name>
    <dbReference type="NCBI Taxonomy" id="230954"/>
    <lineage>
        <taxon>Bacteria</taxon>
        <taxon>Bacillati</taxon>
        <taxon>Bacillota</taxon>
        <taxon>Bacilli</taxon>
        <taxon>Bacillales</taxon>
        <taxon>Bacillaceae</taxon>
        <taxon>Bacillus</taxon>
    </lineage>
</organism>
<keyword evidence="3" id="KW-0540">Nuclease</keyword>
<evidence type="ECO:0000256" key="8">
    <source>
        <dbReference type="ARBA" id="ARBA00022840"/>
    </source>
</evidence>
<keyword evidence="9" id="KW-0051">Antiviral defense</keyword>
<dbReference type="SUPFAM" id="SSF52540">
    <property type="entry name" value="P-loop containing nucleoside triphosphate hydrolases"/>
    <property type="match status" value="1"/>
</dbReference>
<dbReference type="PROSITE" id="PS51643">
    <property type="entry name" value="HD_CAS3"/>
    <property type="match status" value="1"/>
</dbReference>
<dbReference type="InterPro" id="IPR041372">
    <property type="entry name" value="Cas3_C"/>
</dbReference>
<dbReference type="InterPro" id="IPR006474">
    <property type="entry name" value="Helicase_Cas3_CRISPR-ass_core"/>
</dbReference>
<dbReference type="NCBIfam" id="TIGR01596">
    <property type="entry name" value="cas3_HD"/>
    <property type="match status" value="1"/>
</dbReference>
<keyword evidence="4" id="KW-0479">Metal-binding</keyword>
<dbReference type="CDD" id="cd09641">
    <property type="entry name" value="Cas3''_I"/>
    <property type="match status" value="1"/>
</dbReference>
<proteinExistence type="inferred from homology"/>
<comment type="similarity">
    <text evidence="1">In the N-terminal section; belongs to the CRISPR-associated nuclease Cas3-HD family.</text>
</comment>
<evidence type="ECO:0000256" key="9">
    <source>
        <dbReference type="ARBA" id="ARBA00023118"/>
    </source>
</evidence>
<dbReference type="PANTHER" id="PTHR47963:SF9">
    <property type="entry name" value="CRISPR-ASSOCIATED ENDONUCLEASE_HELICASE CAS3"/>
    <property type="match status" value="1"/>
</dbReference>
<dbReference type="InterPro" id="IPR014001">
    <property type="entry name" value="Helicase_ATP-bd"/>
</dbReference>
<dbReference type="InterPro" id="IPR001650">
    <property type="entry name" value="Helicase_C-like"/>
</dbReference>
<dbReference type="PANTHER" id="PTHR47963">
    <property type="entry name" value="DEAD-BOX ATP-DEPENDENT RNA HELICASE 47, MITOCHONDRIAL"/>
    <property type="match status" value="1"/>
</dbReference>
<dbReference type="GO" id="GO:0003723">
    <property type="term" value="F:RNA binding"/>
    <property type="evidence" value="ECO:0007669"/>
    <property type="project" value="TreeGrafter"/>
</dbReference>
<dbReference type="Gene3D" id="1.10.3210.30">
    <property type="match status" value="1"/>
</dbReference>
<keyword evidence="5" id="KW-0547">Nucleotide-binding</keyword>
<dbReference type="GO" id="GO:0004518">
    <property type="term" value="F:nuclease activity"/>
    <property type="evidence" value="ECO:0007669"/>
    <property type="project" value="UniProtKB-KW"/>
</dbReference>